<dbReference type="EMBL" id="MLQS01000001">
    <property type="protein sequence ID" value="OIJ21417.1"/>
    <property type="molecule type" value="Genomic_DNA"/>
</dbReference>
<keyword evidence="13" id="KW-1185">Reference proteome</keyword>
<name>A0A1S2MC60_9BACI</name>
<dbReference type="InterPro" id="IPR031656">
    <property type="entry name" value="DAO_C"/>
</dbReference>
<dbReference type="RefSeq" id="WP_071388031.1">
    <property type="nucleotide sequence ID" value="NZ_MLQS01000001.1"/>
</dbReference>
<feature type="domain" description="FAD dependent oxidoreductase" evidence="10">
    <location>
        <begin position="23"/>
        <end position="379"/>
    </location>
</feature>
<comment type="cofactor">
    <cofactor evidence="1 9">
        <name>FAD</name>
        <dbReference type="ChEBI" id="CHEBI:57692"/>
    </cofactor>
</comment>
<dbReference type="InterPro" id="IPR038299">
    <property type="entry name" value="DAO_C_sf"/>
</dbReference>
<dbReference type="GO" id="GO:0019563">
    <property type="term" value="P:glycerol catabolic process"/>
    <property type="evidence" value="ECO:0007669"/>
    <property type="project" value="UniProtKB-UniPathway"/>
</dbReference>
<dbReference type="InterPro" id="IPR006076">
    <property type="entry name" value="FAD-dep_OxRdtase"/>
</dbReference>
<evidence type="ECO:0000256" key="8">
    <source>
        <dbReference type="ARBA" id="ARBA00049055"/>
    </source>
</evidence>
<dbReference type="GO" id="GO:0004368">
    <property type="term" value="F:glycerol-3-phosphate dehydrogenase (quinone) activity"/>
    <property type="evidence" value="ECO:0007669"/>
    <property type="project" value="UniProtKB-EC"/>
</dbReference>
<organism evidence="12 13">
    <name type="scientific">Anaerobacillus alkalidiazotrophicus</name>
    <dbReference type="NCBI Taxonomy" id="472963"/>
    <lineage>
        <taxon>Bacteria</taxon>
        <taxon>Bacillati</taxon>
        <taxon>Bacillota</taxon>
        <taxon>Bacilli</taxon>
        <taxon>Bacillales</taxon>
        <taxon>Bacillaceae</taxon>
        <taxon>Anaerobacillus</taxon>
    </lineage>
</organism>
<dbReference type="PANTHER" id="PTHR11985">
    <property type="entry name" value="GLYCEROL-3-PHOSPHATE DEHYDROGENASE"/>
    <property type="match status" value="1"/>
</dbReference>
<evidence type="ECO:0000313" key="12">
    <source>
        <dbReference type="EMBL" id="OIJ21417.1"/>
    </source>
</evidence>
<dbReference type="Proteomes" id="UP000180057">
    <property type="component" value="Unassembled WGS sequence"/>
</dbReference>
<dbReference type="Gene3D" id="3.50.50.60">
    <property type="entry name" value="FAD/NAD(P)-binding domain"/>
    <property type="match status" value="1"/>
</dbReference>
<dbReference type="GO" id="GO:0009331">
    <property type="term" value="C:glycerol-3-phosphate dehydrogenase (FAD) complex"/>
    <property type="evidence" value="ECO:0007669"/>
    <property type="project" value="UniProtKB-UniRule"/>
</dbReference>
<reference evidence="12 13" key="1">
    <citation type="submission" date="2016-10" db="EMBL/GenBank/DDBJ databases">
        <title>Draft genome sequences of four alkaliphilic bacteria belonging to the Anaerobacillus genus.</title>
        <authorList>
            <person name="Bassil N.M."/>
            <person name="Lloyd J.R."/>
        </authorList>
    </citation>
    <scope>NUCLEOTIDE SEQUENCE [LARGE SCALE GENOMIC DNA]</scope>
    <source>
        <strain evidence="12 13">DSM 22531</strain>
    </source>
</reference>
<dbReference type="PROSITE" id="PS00978">
    <property type="entry name" value="FAD_G3PDH_2"/>
    <property type="match status" value="1"/>
</dbReference>
<dbReference type="SUPFAM" id="SSF54373">
    <property type="entry name" value="FAD-linked reductases, C-terminal domain"/>
    <property type="match status" value="1"/>
</dbReference>
<keyword evidence="5" id="KW-0319">Glycerol metabolism</keyword>
<sequence length="558" mass="62699">MGKKFSGKERSNILHEMSNNELDLLVIGGGITGAGIALDAQVRGIRTGLIEMQDFGAGTSSRSTKLVHGGLRYLKQLEIKLVAEVGKERAIVFENAPHVTSPEWMLLPMIEGGTFGKFATSIGLKVYDYLAGVKKSERRYMLNRGETMAKEPLLRKDKLKGGGVYVEYKTDDARLTLEIMKEAVARGVLAVNYTKADGFIYENGKVVGVTVVDQLSGEETVIRAKKIVNAAGPWVDTLRDKDQSKKGKYLYLTKGVHLVIDQSRFPLKQAVYFDTESDGRMCFAIPRDGKTYVGTTDTYYKDDITHPRMTVEDRDYIIRAVNYMFPEVKLTVDDIESCWSGLRPLIHEEGKSASEISRKDEIFFSTSGLISIAGGKLTGYRKMAERIVDIVGKDLGVNHPCITDKIKLSGGDLGGSENLPKFLEDKVKEGKRLGLSNKEARKLAKLYGTNVDKVFEIIRLSGEKTKQYNLSPEVFAALVYGIEEEMVATPVDFFNRRTSAIFFNINWVKEWKGAVLNYMKDYYNWSSEELFYYKDKVEEEIEHATVPVNEKLHLRKNA</sequence>
<keyword evidence="7 9" id="KW-0560">Oxidoreductase</keyword>
<evidence type="ECO:0000256" key="1">
    <source>
        <dbReference type="ARBA" id="ARBA00001974"/>
    </source>
</evidence>
<accession>A0A1S2MC60</accession>
<gene>
    <name evidence="12" type="ORF">BKP45_01175</name>
</gene>
<evidence type="ECO:0000259" key="11">
    <source>
        <dbReference type="Pfam" id="PF16901"/>
    </source>
</evidence>
<evidence type="ECO:0000256" key="6">
    <source>
        <dbReference type="ARBA" id="ARBA00022827"/>
    </source>
</evidence>
<evidence type="ECO:0000259" key="10">
    <source>
        <dbReference type="Pfam" id="PF01266"/>
    </source>
</evidence>
<evidence type="ECO:0000313" key="13">
    <source>
        <dbReference type="Proteomes" id="UP000180057"/>
    </source>
</evidence>
<keyword evidence="4 9" id="KW-0285">Flavoprotein</keyword>
<dbReference type="GO" id="GO:0046168">
    <property type="term" value="P:glycerol-3-phosphate catabolic process"/>
    <property type="evidence" value="ECO:0007669"/>
    <property type="project" value="TreeGrafter"/>
</dbReference>
<dbReference type="PANTHER" id="PTHR11985:SF35">
    <property type="entry name" value="ANAEROBIC GLYCEROL-3-PHOSPHATE DEHYDROGENASE SUBUNIT A"/>
    <property type="match status" value="1"/>
</dbReference>
<evidence type="ECO:0000256" key="3">
    <source>
        <dbReference type="ARBA" id="ARBA00007330"/>
    </source>
</evidence>
<comment type="similarity">
    <text evidence="3 9">Belongs to the FAD-dependent glycerol-3-phosphate dehydrogenase family.</text>
</comment>
<dbReference type="PRINTS" id="PR01001">
    <property type="entry name" value="FADG3PDH"/>
</dbReference>
<evidence type="ECO:0000256" key="5">
    <source>
        <dbReference type="ARBA" id="ARBA00022798"/>
    </source>
</evidence>
<comment type="pathway">
    <text evidence="2">Polyol metabolism; glycerol degradation via glycerol kinase pathway; glycerone phosphate from sn-glycerol 3-phosphate (aerobic route): step 1/1.</text>
</comment>
<dbReference type="PROSITE" id="PS00977">
    <property type="entry name" value="FAD_G3PDH_1"/>
    <property type="match status" value="1"/>
</dbReference>
<comment type="catalytic activity">
    <reaction evidence="8 9">
        <text>a quinone + sn-glycerol 3-phosphate = dihydroxyacetone phosphate + a quinol</text>
        <dbReference type="Rhea" id="RHEA:18977"/>
        <dbReference type="ChEBI" id="CHEBI:24646"/>
        <dbReference type="ChEBI" id="CHEBI:57597"/>
        <dbReference type="ChEBI" id="CHEBI:57642"/>
        <dbReference type="ChEBI" id="CHEBI:132124"/>
        <dbReference type="EC" id="1.1.5.3"/>
    </reaction>
</comment>
<dbReference type="Gene3D" id="3.30.9.10">
    <property type="entry name" value="D-Amino Acid Oxidase, subunit A, domain 2"/>
    <property type="match status" value="1"/>
</dbReference>
<dbReference type="Pfam" id="PF16901">
    <property type="entry name" value="DAO_C"/>
    <property type="match status" value="1"/>
</dbReference>
<dbReference type="STRING" id="472963.BKP45_01175"/>
<evidence type="ECO:0000256" key="9">
    <source>
        <dbReference type="RuleBase" id="RU361217"/>
    </source>
</evidence>
<dbReference type="SUPFAM" id="SSF51905">
    <property type="entry name" value="FAD/NAD(P)-binding domain"/>
    <property type="match status" value="1"/>
</dbReference>
<dbReference type="AlphaFoldDB" id="A0A1S2MC60"/>
<dbReference type="UniPathway" id="UPA00618">
    <property type="reaction ID" value="UER00674"/>
</dbReference>
<evidence type="ECO:0000256" key="7">
    <source>
        <dbReference type="ARBA" id="ARBA00023002"/>
    </source>
</evidence>
<evidence type="ECO:0000256" key="2">
    <source>
        <dbReference type="ARBA" id="ARBA00004977"/>
    </source>
</evidence>
<evidence type="ECO:0000256" key="4">
    <source>
        <dbReference type="ARBA" id="ARBA00022630"/>
    </source>
</evidence>
<feature type="domain" description="Alpha-glycerophosphate oxidase C-terminal" evidence="11">
    <location>
        <begin position="401"/>
        <end position="529"/>
    </location>
</feature>
<dbReference type="OrthoDB" id="9766796at2"/>
<dbReference type="InterPro" id="IPR036188">
    <property type="entry name" value="FAD/NAD-bd_sf"/>
</dbReference>
<dbReference type="Pfam" id="PF01266">
    <property type="entry name" value="DAO"/>
    <property type="match status" value="1"/>
</dbReference>
<dbReference type="InterPro" id="IPR000447">
    <property type="entry name" value="G3P_DH_FAD-dep"/>
</dbReference>
<proteinExistence type="inferred from homology"/>
<protein>
    <recommendedName>
        <fullName evidence="9">Glycerol-3-phosphate dehydrogenase</fullName>
        <ecNumber evidence="9">1.1.5.3</ecNumber>
    </recommendedName>
</protein>
<dbReference type="Gene3D" id="1.10.8.870">
    <property type="entry name" value="Alpha-glycerophosphate oxidase, cap domain"/>
    <property type="match status" value="1"/>
</dbReference>
<keyword evidence="6" id="KW-0274">FAD</keyword>
<comment type="caution">
    <text evidence="12">The sequence shown here is derived from an EMBL/GenBank/DDBJ whole genome shotgun (WGS) entry which is preliminary data.</text>
</comment>
<dbReference type="EC" id="1.1.5.3" evidence="9"/>